<reference evidence="1 2" key="1">
    <citation type="submission" date="2015-01" db="EMBL/GenBank/DDBJ databases">
        <authorList>
            <person name="Aslett A.Martin."/>
            <person name="De Silva Nishadi"/>
        </authorList>
    </citation>
    <scope>NUCLEOTIDE SEQUENCE [LARGE SCALE GENOMIC DNA]</scope>
    <source>
        <strain evidence="1 2">R28058</strain>
    </source>
</reference>
<organism evidence="1 2">
    <name type="scientific">Paraclostridium sordellii</name>
    <name type="common">Clostridium sordellii</name>
    <dbReference type="NCBI Taxonomy" id="1505"/>
    <lineage>
        <taxon>Bacteria</taxon>
        <taxon>Bacillati</taxon>
        <taxon>Bacillota</taxon>
        <taxon>Clostridia</taxon>
        <taxon>Peptostreptococcales</taxon>
        <taxon>Peptostreptococcaceae</taxon>
        <taxon>Paraclostridium</taxon>
    </lineage>
</organism>
<proteinExistence type="predicted"/>
<dbReference type="RefSeq" id="WP_055342152.1">
    <property type="nucleotide sequence ID" value="NZ_CEKZ01000003.1"/>
</dbReference>
<dbReference type="Proteomes" id="UP000049127">
    <property type="component" value="Unassembled WGS sequence"/>
</dbReference>
<protein>
    <recommendedName>
        <fullName evidence="3">Phage head-tail adaptor</fullName>
    </recommendedName>
</protein>
<evidence type="ECO:0008006" key="3">
    <source>
        <dbReference type="Google" id="ProtNLM"/>
    </source>
</evidence>
<gene>
    <name evidence="1" type="ORF">R28058_18211</name>
</gene>
<accession>A0A0C7R4B7</accession>
<dbReference type="EMBL" id="CEKZ01000003">
    <property type="protein sequence ID" value="CEQ04088.1"/>
    <property type="molecule type" value="Genomic_DNA"/>
</dbReference>
<dbReference type="AlphaFoldDB" id="A0A0C7R4B7"/>
<sequence length="102" mass="11931">MRFDTLAKVYKIEKISDGQGGYIEDKNFYKDIYCNKSSLRLEKQIQIFGVANYESINIITMDEIDVKSFYILINGIYYKSISKPKRVKNKTYITLDVLEHAS</sequence>
<name>A0A0C7R4B7_PARSO</name>
<dbReference type="OrthoDB" id="2083044at2"/>
<evidence type="ECO:0000313" key="2">
    <source>
        <dbReference type="Proteomes" id="UP000049127"/>
    </source>
</evidence>
<evidence type="ECO:0000313" key="1">
    <source>
        <dbReference type="EMBL" id="CEQ04088.1"/>
    </source>
</evidence>